<reference evidence="6" key="2">
    <citation type="submission" date="2025-09" db="UniProtKB">
        <authorList>
            <consortium name="Ensembl"/>
        </authorList>
    </citation>
    <scope>IDENTIFICATION</scope>
</reference>
<dbReference type="InterPro" id="IPR005492">
    <property type="entry name" value="EPTP"/>
</dbReference>
<evidence type="ECO:0000256" key="4">
    <source>
        <dbReference type="ARBA" id="ARBA00023180"/>
    </source>
</evidence>
<dbReference type="InterPro" id="IPR051295">
    <property type="entry name" value="LGI_related"/>
</dbReference>
<dbReference type="Pfam" id="PF03736">
    <property type="entry name" value="EPTP"/>
    <property type="match status" value="1"/>
</dbReference>
<keyword evidence="3" id="KW-0677">Repeat</keyword>
<dbReference type="Proteomes" id="UP000472260">
    <property type="component" value="Unassembled WGS sequence"/>
</dbReference>
<evidence type="ECO:0000313" key="7">
    <source>
        <dbReference type="Proteomes" id="UP000472260"/>
    </source>
</evidence>
<dbReference type="PANTHER" id="PTHR24367">
    <property type="entry name" value="LEUCINE-RICH REPEAT-CONTAINING PROTEIN"/>
    <property type="match status" value="1"/>
</dbReference>
<keyword evidence="2" id="KW-0732">Signal</keyword>
<dbReference type="PROSITE" id="PS51450">
    <property type="entry name" value="LRR"/>
    <property type="match status" value="1"/>
</dbReference>
<keyword evidence="5" id="KW-0472">Membrane</keyword>
<reference evidence="6" key="1">
    <citation type="submission" date="2025-08" db="UniProtKB">
        <authorList>
            <consortium name="Ensembl"/>
        </authorList>
    </citation>
    <scope>IDENTIFICATION</scope>
</reference>
<organism evidence="6 7">
    <name type="scientific">Sinocyclocheilus anshuiensis</name>
    <dbReference type="NCBI Taxonomy" id="1608454"/>
    <lineage>
        <taxon>Eukaryota</taxon>
        <taxon>Metazoa</taxon>
        <taxon>Chordata</taxon>
        <taxon>Craniata</taxon>
        <taxon>Vertebrata</taxon>
        <taxon>Euteleostomi</taxon>
        <taxon>Actinopterygii</taxon>
        <taxon>Neopterygii</taxon>
        <taxon>Teleostei</taxon>
        <taxon>Ostariophysi</taxon>
        <taxon>Cypriniformes</taxon>
        <taxon>Cyprinidae</taxon>
        <taxon>Cyprininae</taxon>
        <taxon>Sinocyclocheilus</taxon>
    </lineage>
</organism>
<dbReference type="PANTHER" id="PTHR24367:SF17">
    <property type="entry name" value="LEUCINE-RICH GLIOMA-INACTIVATED PROTEIN 1"/>
    <property type="match status" value="1"/>
</dbReference>
<dbReference type="GO" id="GO:0005615">
    <property type="term" value="C:extracellular space"/>
    <property type="evidence" value="ECO:0007669"/>
    <property type="project" value="TreeGrafter"/>
</dbReference>
<dbReference type="InterPro" id="IPR001611">
    <property type="entry name" value="Leu-rich_rpt"/>
</dbReference>
<keyword evidence="7" id="KW-1185">Reference proteome</keyword>
<dbReference type="InterPro" id="IPR032675">
    <property type="entry name" value="LRR_dom_sf"/>
</dbReference>
<dbReference type="SUPFAM" id="SSF52058">
    <property type="entry name" value="L domain-like"/>
    <property type="match status" value="1"/>
</dbReference>
<dbReference type="SMART" id="SM00369">
    <property type="entry name" value="LRR_TYP"/>
    <property type="match status" value="2"/>
</dbReference>
<keyword evidence="5" id="KW-0812">Transmembrane</keyword>
<dbReference type="GO" id="GO:0042552">
    <property type="term" value="P:myelination"/>
    <property type="evidence" value="ECO:0007669"/>
    <property type="project" value="TreeGrafter"/>
</dbReference>
<dbReference type="InterPro" id="IPR003591">
    <property type="entry name" value="Leu-rich_rpt_typical-subtyp"/>
</dbReference>
<keyword evidence="4" id="KW-0325">Glycoprotein</keyword>
<keyword evidence="5" id="KW-1133">Transmembrane helix</keyword>
<evidence type="ECO:0000313" key="6">
    <source>
        <dbReference type="Ensembl" id="ENSSANP00000103836.1"/>
    </source>
</evidence>
<keyword evidence="1" id="KW-0433">Leucine-rich repeat</keyword>
<evidence type="ECO:0000256" key="3">
    <source>
        <dbReference type="ARBA" id="ARBA00022737"/>
    </source>
</evidence>
<evidence type="ECO:0000256" key="5">
    <source>
        <dbReference type="SAM" id="Phobius"/>
    </source>
</evidence>
<proteinExistence type="predicted"/>
<name>A0A671T6A7_9TELE</name>
<dbReference type="Gene3D" id="3.80.10.10">
    <property type="entry name" value="Ribonuclease Inhibitor"/>
    <property type="match status" value="1"/>
</dbReference>
<dbReference type="Ensembl" id="ENSSANT00000110202.1">
    <property type="protein sequence ID" value="ENSSANP00000103836.1"/>
    <property type="gene ID" value="ENSSANG00000050888.1"/>
</dbReference>
<sequence length="225" mass="26119">STGAIPRSFPPDAISLSFVKSGFNEIPKESLIHTPDKCFILYIYIYFFFFFLGLPHLEYLFIENNQIKSISPFAFRGLKSLIHLSLAYNNLETLLKDLFRGMEALTKVDLRGNLFSCDCKLKWLVDWMFHTNATVDQIFCNGPQAYQDLSLLKSLEFQSISVEPFAFGGDQFVVFGQPFVGRCSFMEWDHVQMEFRNFDNITRQYLAEIQLFENLESEGAKRSKY</sequence>
<dbReference type="Pfam" id="PF13855">
    <property type="entry name" value="LRR_8"/>
    <property type="match status" value="1"/>
</dbReference>
<feature type="transmembrane region" description="Helical" evidence="5">
    <location>
        <begin position="39"/>
        <end position="62"/>
    </location>
</feature>
<evidence type="ECO:0000256" key="2">
    <source>
        <dbReference type="ARBA" id="ARBA00022729"/>
    </source>
</evidence>
<dbReference type="PROSITE" id="PS50912">
    <property type="entry name" value="EAR"/>
    <property type="match status" value="1"/>
</dbReference>
<protein>
    <submittedName>
        <fullName evidence="6">Leucine-rich, glioma inactivated 1a</fullName>
    </submittedName>
</protein>
<accession>A0A671T6A7</accession>
<dbReference type="InterPro" id="IPR009039">
    <property type="entry name" value="EAR"/>
</dbReference>
<evidence type="ECO:0000256" key="1">
    <source>
        <dbReference type="ARBA" id="ARBA00022614"/>
    </source>
</evidence>
<dbReference type="AlphaFoldDB" id="A0A671T6A7"/>